<dbReference type="Proteomes" id="UP000011663">
    <property type="component" value="Unassembled WGS sequence"/>
</dbReference>
<evidence type="ECO:0000313" key="1">
    <source>
        <dbReference type="EMBL" id="EKV55853.1"/>
    </source>
</evidence>
<dbReference type="STRING" id="1289135.A966_13410"/>
<name>A0A2U4FLA5_9SPIR</name>
<protein>
    <submittedName>
        <fullName evidence="1">CCAAT-box DNA binding protein subunit B</fullName>
    </submittedName>
</protein>
<reference evidence="1 2" key="1">
    <citation type="submission" date="2012-07" db="EMBL/GenBank/DDBJ databases">
        <title>Genome sequence of Brachyspira sp. 30446, isolated from a pig with mucohaemorrhagic colitis.</title>
        <authorList>
            <person name="Rubin J.E."/>
            <person name="Fernando C."/>
            <person name="Harding J.C.S."/>
            <person name="Hill J.E."/>
        </authorList>
    </citation>
    <scope>NUCLEOTIDE SEQUENCE [LARGE SCALE GENOMIC DNA]</scope>
    <source>
        <strain evidence="1 2">30446</strain>
    </source>
</reference>
<evidence type="ECO:0000313" key="2">
    <source>
        <dbReference type="Proteomes" id="UP000011663"/>
    </source>
</evidence>
<dbReference type="EMBL" id="ALNZ01000037">
    <property type="protein sequence ID" value="EKV55853.1"/>
    <property type="molecule type" value="Genomic_DNA"/>
</dbReference>
<organism evidence="1 2">
    <name type="scientific">Brachyspira hampsonii 30446</name>
    <dbReference type="NCBI Taxonomy" id="1289135"/>
    <lineage>
        <taxon>Bacteria</taxon>
        <taxon>Pseudomonadati</taxon>
        <taxon>Spirochaetota</taxon>
        <taxon>Spirochaetia</taxon>
        <taxon>Brachyspirales</taxon>
        <taxon>Brachyspiraceae</taxon>
        <taxon>Brachyspira</taxon>
    </lineage>
</organism>
<accession>A0A2U4FLA5</accession>
<comment type="caution">
    <text evidence="1">The sequence shown here is derived from an EMBL/GenBank/DDBJ whole genome shotgun (WGS) entry which is preliminary data.</text>
</comment>
<sequence>MIMEIFEEKSNFKMIYDDNSGIIVRKIDDENLNYSHFMKDVDFIVYVNNIIVFIEVKNYNKKYSSIQTEEEKEDFFSKFLYRKPDKGHSYTYDCIQKARDTFIREYSSNRLGLNIHYYVIVSMPNTVPNFVLRNMRKDLERYLPIFSKVDESLYTNQFIYTSDVLTEYSWNNYIKNILGIEVNFY</sequence>
<dbReference type="AlphaFoldDB" id="A0A2U4FLA5"/>
<gene>
    <name evidence="1" type="ORF">A966_13410</name>
</gene>
<proteinExistence type="predicted"/>